<dbReference type="STRING" id="1302272.FC96_GL002520"/>
<evidence type="ECO:0000256" key="4">
    <source>
        <dbReference type="ARBA" id="ARBA00022801"/>
    </source>
</evidence>
<comment type="similarity">
    <text evidence="2">Belongs to the peptidase M20A family.</text>
</comment>
<dbReference type="Gene3D" id="3.40.630.10">
    <property type="entry name" value="Zn peptidases"/>
    <property type="match status" value="2"/>
</dbReference>
<reference evidence="7 8" key="1">
    <citation type="journal article" date="2015" name="Genome Announc.">
        <title>Expanding the biotechnology potential of lactobacilli through comparative genomics of 213 strains and associated genera.</title>
        <authorList>
            <person name="Sun Z."/>
            <person name="Harris H.M."/>
            <person name="McCann A."/>
            <person name="Guo C."/>
            <person name="Argimon S."/>
            <person name="Zhang W."/>
            <person name="Yang X."/>
            <person name="Jeffery I.B."/>
            <person name="Cooney J.C."/>
            <person name="Kagawa T.F."/>
            <person name="Liu W."/>
            <person name="Song Y."/>
            <person name="Salvetti E."/>
            <person name="Wrobel A."/>
            <person name="Rasinkangas P."/>
            <person name="Parkhill J."/>
            <person name="Rea M.C."/>
            <person name="O'Sullivan O."/>
            <person name="Ritari J."/>
            <person name="Douillard F.P."/>
            <person name="Paul Ross R."/>
            <person name="Yang R."/>
            <person name="Briner A.E."/>
            <person name="Felis G.E."/>
            <person name="de Vos W.M."/>
            <person name="Barrangou R."/>
            <person name="Klaenhammer T.R."/>
            <person name="Caufield P.W."/>
            <person name="Cui Y."/>
            <person name="Zhang H."/>
            <person name="O'Toole P.W."/>
        </authorList>
    </citation>
    <scope>NUCLEOTIDE SEQUENCE [LARGE SCALE GENOMIC DNA]</scope>
    <source>
        <strain evidence="7 8">JCM 15530</strain>
    </source>
</reference>
<keyword evidence="8" id="KW-1185">Reference proteome</keyword>
<dbReference type="AlphaFoldDB" id="A0A0R1HP65"/>
<keyword evidence="5" id="KW-0862">Zinc</keyword>
<evidence type="ECO:0000313" key="7">
    <source>
        <dbReference type="EMBL" id="KRK47401.1"/>
    </source>
</evidence>
<dbReference type="GO" id="GO:0016787">
    <property type="term" value="F:hydrolase activity"/>
    <property type="evidence" value="ECO:0007669"/>
    <property type="project" value="UniProtKB-KW"/>
</dbReference>
<dbReference type="PANTHER" id="PTHR43808:SF8">
    <property type="entry name" value="PEPTIDASE M20 DIMERISATION DOMAIN-CONTAINING PROTEIN"/>
    <property type="match status" value="1"/>
</dbReference>
<organism evidence="7 8">
    <name type="scientific">Secundilactobacillus kimchicus JCM 15530</name>
    <dbReference type="NCBI Taxonomy" id="1302272"/>
    <lineage>
        <taxon>Bacteria</taxon>
        <taxon>Bacillati</taxon>
        <taxon>Bacillota</taxon>
        <taxon>Bacilli</taxon>
        <taxon>Lactobacillales</taxon>
        <taxon>Lactobacillaceae</taxon>
        <taxon>Secundilactobacillus</taxon>
    </lineage>
</organism>
<accession>A0A0R1HP65</accession>
<dbReference type="NCBIfam" id="NF006365">
    <property type="entry name" value="PRK08588.1"/>
    <property type="match status" value="1"/>
</dbReference>
<dbReference type="EMBL" id="AZCX01000009">
    <property type="protein sequence ID" value="KRK47401.1"/>
    <property type="molecule type" value="Genomic_DNA"/>
</dbReference>
<sequence length="423" mass="45909">MKTAEKIRIVADLIAIDSANNHEEQIADYLLKLFAIYGIKASKITQFPGRCNLVAEIGDGQAPKIGLSGHFDTVSPGDETQWTTSPYSAVIDADTLRGLGASDMKAGVAQLVITMIELKQAGLPRHGTIRFLGTISEELTEEGARLLADQGYADDLDVLLFAEPTGVAIDQLPAYFDSGAARIDHNTLDALLAAAETTQAREQHFIFQSHKGWMTYTVTAHGKAAHSSMPGLGINAVDCLITYYQAEKALYANLMETSAELGATIYAPDIFHGGTQVNSIPAIAYEQVKVRTIPELPNSELINRLSHLIDELNQQPDMNLELTVEQSEVPVANSTPLTFAPFLQHHAHTTLAEPLDLPTISVSLGTDASEFRRRNSTAEMLVVGPGNTSAHQVDEFVSISAYLNMIELLIASLTDYFSVNQKD</sequence>
<evidence type="ECO:0000259" key="6">
    <source>
        <dbReference type="Pfam" id="PF07687"/>
    </source>
</evidence>
<feature type="domain" description="Peptidase M20 dimerisation" evidence="6">
    <location>
        <begin position="209"/>
        <end position="313"/>
    </location>
</feature>
<dbReference type="SUPFAM" id="SSF53187">
    <property type="entry name" value="Zn-dependent exopeptidases"/>
    <property type="match status" value="1"/>
</dbReference>
<dbReference type="PATRIC" id="fig|1302272.5.peg.2570"/>
<evidence type="ECO:0000256" key="2">
    <source>
        <dbReference type="ARBA" id="ARBA00006247"/>
    </source>
</evidence>
<dbReference type="PROSITE" id="PS00758">
    <property type="entry name" value="ARGE_DAPE_CPG2_1"/>
    <property type="match status" value="1"/>
</dbReference>
<dbReference type="SUPFAM" id="SSF55031">
    <property type="entry name" value="Bacterial exopeptidase dimerisation domain"/>
    <property type="match status" value="1"/>
</dbReference>
<keyword evidence="4" id="KW-0378">Hydrolase</keyword>
<comment type="cofactor">
    <cofactor evidence="1">
        <name>Zn(2+)</name>
        <dbReference type="ChEBI" id="CHEBI:29105"/>
    </cofactor>
</comment>
<dbReference type="InterPro" id="IPR001261">
    <property type="entry name" value="ArgE/DapE_CS"/>
</dbReference>
<keyword evidence="3" id="KW-0479">Metal-binding</keyword>
<evidence type="ECO:0000256" key="1">
    <source>
        <dbReference type="ARBA" id="ARBA00001947"/>
    </source>
</evidence>
<gene>
    <name evidence="7" type="ORF">FC96_GL002520</name>
</gene>
<dbReference type="InterPro" id="IPR036264">
    <property type="entry name" value="Bact_exopeptidase_dim_dom"/>
</dbReference>
<dbReference type="RefSeq" id="WP_056942900.1">
    <property type="nucleotide sequence ID" value="NZ_AZCX01000009.1"/>
</dbReference>
<dbReference type="Pfam" id="PF07687">
    <property type="entry name" value="M20_dimer"/>
    <property type="match status" value="1"/>
</dbReference>
<name>A0A0R1HP65_9LACO</name>
<dbReference type="InterPro" id="IPR011650">
    <property type="entry name" value="Peptidase_M20_dimer"/>
</dbReference>
<evidence type="ECO:0000256" key="3">
    <source>
        <dbReference type="ARBA" id="ARBA00022723"/>
    </source>
</evidence>
<evidence type="ECO:0000313" key="8">
    <source>
        <dbReference type="Proteomes" id="UP000050911"/>
    </source>
</evidence>
<dbReference type="InterPro" id="IPR002933">
    <property type="entry name" value="Peptidase_M20"/>
</dbReference>
<dbReference type="CDD" id="cd08659">
    <property type="entry name" value="M20_ArgE_DapE-like"/>
    <property type="match status" value="1"/>
</dbReference>
<dbReference type="Gene3D" id="3.30.70.360">
    <property type="match status" value="1"/>
</dbReference>
<evidence type="ECO:0000256" key="5">
    <source>
        <dbReference type="ARBA" id="ARBA00022833"/>
    </source>
</evidence>
<dbReference type="PANTHER" id="PTHR43808">
    <property type="entry name" value="ACETYLORNITHINE DEACETYLASE"/>
    <property type="match status" value="1"/>
</dbReference>
<dbReference type="OrthoDB" id="9792335at2"/>
<dbReference type="Pfam" id="PF01546">
    <property type="entry name" value="Peptidase_M20"/>
    <property type="match status" value="1"/>
</dbReference>
<dbReference type="GO" id="GO:0046872">
    <property type="term" value="F:metal ion binding"/>
    <property type="evidence" value="ECO:0007669"/>
    <property type="project" value="UniProtKB-KW"/>
</dbReference>
<dbReference type="Proteomes" id="UP000050911">
    <property type="component" value="Unassembled WGS sequence"/>
</dbReference>
<comment type="caution">
    <text evidence="7">The sequence shown here is derived from an EMBL/GenBank/DDBJ whole genome shotgun (WGS) entry which is preliminary data.</text>
</comment>
<proteinExistence type="inferred from homology"/>
<protein>
    <submittedName>
        <fullName evidence="7">Succinyl-diaminopimelate desuccinylase</fullName>
    </submittedName>
</protein>
<dbReference type="InterPro" id="IPR050072">
    <property type="entry name" value="Peptidase_M20A"/>
</dbReference>